<dbReference type="RefSeq" id="XP_001243618.2">
    <property type="nucleotide sequence ID" value="XM_001243617.2"/>
</dbReference>
<sequence length="98" mass="11974">MDLNREKLLLKFELMEYVEFRYSFLACRMHQPDDRHGRPYPQPRIRRNSHSSAPRHNYTQNRRQATHRTQHHLQRVRTVSCREVQRMRKCPVFINASG</sequence>
<dbReference type="Proteomes" id="UP000001261">
    <property type="component" value="Unassembled WGS sequence"/>
</dbReference>
<feature type="compositionally biased region" description="Basic residues" evidence="1">
    <location>
        <begin position="64"/>
        <end position="75"/>
    </location>
</feature>
<proteinExistence type="predicted"/>
<reference evidence="3" key="2">
    <citation type="journal article" date="2010" name="Genome Res.">
        <title>Population genomic sequencing of Coccidioides fungi reveals recent hybridization and transposon control.</title>
        <authorList>
            <person name="Neafsey D.E."/>
            <person name="Barker B.M."/>
            <person name="Sharpton T.J."/>
            <person name="Stajich J.E."/>
            <person name="Park D.J."/>
            <person name="Whiston E."/>
            <person name="Hung C.-Y."/>
            <person name="McMahan C."/>
            <person name="White J."/>
            <person name="Sykes S."/>
            <person name="Heiman D."/>
            <person name="Young S."/>
            <person name="Zeng Q."/>
            <person name="Abouelleil A."/>
            <person name="Aftuck L."/>
            <person name="Bessette D."/>
            <person name="Brown A."/>
            <person name="FitzGerald M."/>
            <person name="Lui A."/>
            <person name="Macdonald J.P."/>
            <person name="Priest M."/>
            <person name="Orbach M.J."/>
            <person name="Galgiani J.N."/>
            <person name="Kirkland T.N."/>
            <person name="Cole G.T."/>
            <person name="Birren B.W."/>
            <person name="Henn M.R."/>
            <person name="Taylor J.W."/>
            <person name="Rounsley S.D."/>
        </authorList>
    </citation>
    <scope>GENOME REANNOTATION</scope>
    <source>
        <strain evidence="3">RS</strain>
    </source>
</reference>
<name>J3KAI5_COCIM</name>
<gene>
    <name evidence="2" type="ORF">CIMG_11048</name>
</gene>
<dbReference type="GeneID" id="24163543"/>
<feature type="region of interest" description="Disordered" evidence="1">
    <location>
        <begin position="31"/>
        <end position="77"/>
    </location>
</feature>
<feature type="compositionally biased region" description="Polar residues" evidence="1">
    <location>
        <begin position="50"/>
        <end position="63"/>
    </location>
</feature>
<accession>J3KAI5</accession>
<dbReference type="InParanoid" id="J3KAI5"/>
<dbReference type="EMBL" id="GG704916">
    <property type="protein sequence ID" value="EAS32035.3"/>
    <property type="molecule type" value="Genomic_DNA"/>
</dbReference>
<dbReference type="KEGG" id="cim:CIMG_11048"/>
<evidence type="ECO:0000256" key="1">
    <source>
        <dbReference type="SAM" id="MobiDB-lite"/>
    </source>
</evidence>
<evidence type="ECO:0000313" key="3">
    <source>
        <dbReference type="Proteomes" id="UP000001261"/>
    </source>
</evidence>
<reference evidence="3" key="1">
    <citation type="journal article" date="2009" name="Genome Res.">
        <title>Comparative genomic analyses of the human fungal pathogens Coccidioides and their relatives.</title>
        <authorList>
            <person name="Sharpton T.J."/>
            <person name="Stajich J.E."/>
            <person name="Rounsley S.D."/>
            <person name="Gardner M.J."/>
            <person name="Wortman J.R."/>
            <person name="Jordar V.S."/>
            <person name="Maiti R."/>
            <person name="Kodira C.D."/>
            <person name="Neafsey D.E."/>
            <person name="Zeng Q."/>
            <person name="Hung C.-Y."/>
            <person name="McMahan C."/>
            <person name="Muszewska A."/>
            <person name="Grynberg M."/>
            <person name="Mandel M.A."/>
            <person name="Kellner E.M."/>
            <person name="Barker B.M."/>
            <person name="Galgiani J.N."/>
            <person name="Orbach M.J."/>
            <person name="Kirkland T.N."/>
            <person name="Cole G.T."/>
            <person name="Henn M.R."/>
            <person name="Birren B.W."/>
            <person name="Taylor J.W."/>
        </authorList>
    </citation>
    <scope>NUCLEOTIDE SEQUENCE [LARGE SCALE GENOMIC DNA]</scope>
    <source>
        <strain evidence="3">RS</strain>
    </source>
</reference>
<organism evidence="2 3">
    <name type="scientific">Coccidioides immitis (strain RS)</name>
    <name type="common">Valley fever fungus</name>
    <dbReference type="NCBI Taxonomy" id="246410"/>
    <lineage>
        <taxon>Eukaryota</taxon>
        <taxon>Fungi</taxon>
        <taxon>Dikarya</taxon>
        <taxon>Ascomycota</taxon>
        <taxon>Pezizomycotina</taxon>
        <taxon>Eurotiomycetes</taxon>
        <taxon>Eurotiomycetidae</taxon>
        <taxon>Onygenales</taxon>
        <taxon>Onygenaceae</taxon>
        <taxon>Coccidioides</taxon>
    </lineage>
</organism>
<dbReference type="AlphaFoldDB" id="J3KAI5"/>
<dbReference type="VEuPathDB" id="FungiDB:CIMG_11048"/>
<protein>
    <submittedName>
        <fullName evidence="2">L-arabinitol 4-dehydrogenase</fullName>
    </submittedName>
</protein>
<evidence type="ECO:0000313" key="2">
    <source>
        <dbReference type="EMBL" id="EAS32035.3"/>
    </source>
</evidence>
<keyword evidence="3" id="KW-1185">Reference proteome</keyword>